<evidence type="ECO:0000256" key="1">
    <source>
        <dbReference type="SAM" id="Phobius"/>
    </source>
</evidence>
<sequence>MNQRGFTLLELLVALSLVGMMTLLLYGALGYGGRAWDRGEAVAGREAGLILLHHRLRDLFLAAGNPAAQGGTRPAPRFFFRGDANGVEFVTAMGRETGAGLYLLRLELRAGNGDRRLVLRRWLFHPEVLDGQAALPAWIPYEETVGTPKEKAVAPSAPGLWYAESVVVERLRRADFAYRGDAGGAWQDRWSGGGRLPSLVRLQVEDDQGRWPVMIFEVPRS</sequence>
<protein>
    <submittedName>
        <fullName evidence="2">Prepilin-type N-terminal cleavage/methylation domain-containing protein</fullName>
    </submittedName>
</protein>
<comment type="caution">
    <text evidence="2">The sequence shown here is derived from an EMBL/GenBank/DDBJ whole genome shotgun (WGS) entry which is preliminary data.</text>
</comment>
<reference evidence="2" key="1">
    <citation type="journal article" date="2020" name="mSystems">
        <title>Genome- and Community-Level Interaction Insights into Carbon Utilization and Element Cycling Functions of Hydrothermarchaeota in Hydrothermal Sediment.</title>
        <authorList>
            <person name="Zhou Z."/>
            <person name="Liu Y."/>
            <person name="Xu W."/>
            <person name="Pan J."/>
            <person name="Luo Z.H."/>
            <person name="Li M."/>
        </authorList>
    </citation>
    <scope>NUCLEOTIDE SEQUENCE [LARGE SCALE GENOMIC DNA]</scope>
    <source>
        <strain evidence="2">HyVt-535</strain>
    </source>
</reference>
<proteinExistence type="predicted"/>
<keyword evidence="1" id="KW-1133">Transmembrane helix</keyword>
<dbReference type="PROSITE" id="PS00409">
    <property type="entry name" value="PROKAR_NTER_METHYL"/>
    <property type="match status" value="1"/>
</dbReference>
<dbReference type="Pfam" id="PF07963">
    <property type="entry name" value="N_methyl"/>
    <property type="match status" value="1"/>
</dbReference>
<evidence type="ECO:0000313" key="2">
    <source>
        <dbReference type="EMBL" id="HHH12723.1"/>
    </source>
</evidence>
<dbReference type="Proteomes" id="UP000886100">
    <property type="component" value="Unassembled WGS sequence"/>
</dbReference>
<dbReference type="AlphaFoldDB" id="A0A7C5N245"/>
<keyword evidence="1" id="KW-0812">Transmembrane</keyword>
<dbReference type="EMBL" id="DROM01000042">
    <property type="protein sequence ID" value="HHH12723.1"/>
    <property type="molecule type" value="Genomic_DNA"/>
</dbReference>
<name>A0A7C5N245_9GAMM</name>
<keyword evidence="1" id="KW-0472">Membrane</keyword>
<organism evidence="2">
    <name type="scientific">Thiolapillus brandeum</name>
    <dbReference type="NCBI Taxonomy" id="1076588"/>
    <lineage>
        <taxon>Bacteria</taxon>
        <taxon>Pseudomonadati</taxon>
        <taxon>Pseudomonadota</taxon>
        <taxon>Gammaproteobacteria</taxon>
        <taxon>Chromatiales</taxon>
        <taxon>Sedimenticolaceae</taxon>
        <taxon>Thiolapillus</taxon>
    </lineage>
</organism>
<gene>
    <name evidence="2" type="ORF">ENJ98_00640</name>
</gene>
<accession>A0A7C5N245</accession>
<dbReference type="InterPro" id="IPR012902">
    <property type="entry name" value="N_methyl_site"/>
</dbReference>
<dbReference type="NCBIfam" id="TIGR02532">
    <property type="entry name" value="IV_pilin_GFxxxE"/>
    <property type="match status" value="1"/>
</dbReference>
<feature type="transmembrane region" description="Helical" evidence="1">
    <location>
        <begin position="6"/>
        <end position="29"/>
    </location>
</feature>